<dbReference type="STRING" id="48467.SAMN02745166_04896"/>
<dbReference type="GO" id="GO:0022627">
    <property type="term" value="C:cytosolic small ribosomal subunit"/>
    <property type="evidence" value="ECO:0007669"/>
    <property type="project" value="TreeGrafter"/>
</dbReference>
<dbReference type="InterPro" id="IPR023591">
    <property type="entry name" value="Ribosomal_uS2_flav_dom_sf"/>
</dbReference>
<evidence type="ECO:0000256" key="2">
    <source>
        <dbReference type="ARBA" id="ARBA00022980"/>
    </source>
</evidence>
<dbReference type="InterPro" id="IPR018130">
    <property type="entry name" value="Ribosomal_uS2_CS"/>
</dbReference>
<dbReference type="Pfam" id="PF00318">
    <property type="entry name" value="Ribosomal_S2"/>
    <property type="match status" value="1"/>
</dbReference>
<evidence type="ECO:0000256" key="1">
    <source>
        <dbReference type="ARBA" id="ARBA00006242"/>
    </source>
</evidence>
<dbReference type="PROSITE" id="PS00962">
    <property type="entry name" value="RIBOSOMAL_S2_1"/>
    <property type="match status" value="1"/>
</dbReference>
<dbReference type="InterPro" id="IPR001865">
    <property type="entry name" value="Ribosomal_uS2"/>
</dbReference>
<dbReference type="AlphaFoldDB" id="A0A1T4Z2J8"/>
<evidence type="ECO:0000256" key="6">
    <source>
        <dbReference type="RuleBase" id="RU003631"/>
    </source>
</evidence>
<dbReference type="OrthoDB" id="9808036at2"/>
<comment type="similarity">
    <text evidence="1 5 6">Belongs to the universal ribosomal protein uS2 family.</text>
</comment>
<reference evidence="9" key="1">
    <citation type="submission" date="2017-02" db="EMBL/GenBank/DDBJ databases">
        <authorList>
            <person name="Varghese N."/>
            <person name="Submissions S."/>
        </authorList>
    </citation>
    <scope>NUCLEOTIDE SEQUENCE [LARGE SCALE GENOMIC DNA]</scope>
    <source>
        <strain evidence="9">ATCC 700200</strain>
    </source>
</reference>
<sequence length="229" mass="25951">MSQALAELVEAGVHFGHQTKRWNPKMKPFILDSRNQIHILNLEETVKQIDTAAEFLADLARKNKRILFVGCKRQAQEAIREAAEACGQFYVNHRWLGGTLTNLETIRKSVARLGYLEEIEKKPEFKLMSKKELASLNRERIKLERNLRGVRGMEKFPDAVVIVDSAREHIAVHEARRLGIPIVALVDTNADPDKVDYPIAANDDAIRSIRIILQKLIDPVITATAEAKK</sequence>
<dbReference type="PRINTS" id="PR00395">
    <property type="entry name" value="RIBOSOMALS2"/>
</dbReference>
<gene>
    <name evidence="5" type="primary">rpsB</name>
    <name evidence="8" type="ORF">SAMN02745166_04896</name>
</gene>
<organism evidence="8 9">
    <name type="scientific">Prosthecobacter debontii</name>
    <dbReference type="NCBI Taxonomy" id="48467"/>
    <lineage>
        <taxon>Bacteria</taxon>
        <taxon>Pseudomonadati</taxon>
        <taxon>Verrucomicrobiota</taxon>
        <taxon>Verrucomicrobiia</taxon>
        <taxon>Verrucomicrobiales</taxon>
        <taxon>Verrucomicrobiaceae</taxon>
        <taxon>Prosthecobacter</taxon>
    </lineage>
</organism>
<dbReference type="HAMAP" id="MF_00291_B">
    <property type="entry name" value="Ribosomal_uS2_B"/>
    <property type="match status" value="1"/>
</dbReference>
<evidence type="ECO:0000256" key="3">
    <source>
        <dbReference type="ARBA" id="ARBA00023274"/>
    </source>
</evidence>
<evidence type="ECO:0000256" key="4">
    <source>
        <dbReference type="ARBA" id="ARBA00035256"/>
    </source>
</evidence>
<dbReference type="EMBL" id="FUYE01000026">
    <property type="protein sequence ID" value="SKB08264.1"/>
    <property type="molecule type" value="Genomic_DNA"/>
</dbReference>
<dbReference type="PANTHER" id="PTHR12534:SF0">
    <property type="entry name" value="SMALL RIBOSOMAL SUBUNIT PROTEIN US2M"/>
    <property type="match status" value="1"/>
</dbReference>
<dbReference type="Gene3D" id="3.40.50.10490">
    <property type="entry name" value="Glucose-6-phosphate isomerase like protein, domain 1"/>
    <property type="match status" value="1"/>
</dbReference>
<proteinExistence type="inferred from homology"/>
<evidence type="ECO:0000256" key="5">
    <source>
        <dbReference type="HAMAP-Rule" id="MF_00291"/>
    </source>
</evidence>
<dbReference type="PANTHER" id="PTHR12534">
    <property type="entry name" value="30S RIBOSOMAL PROTEIN S2 PROKARYOTIC AND ORGANELLAR"/>
    <property type="match status" value="1"/>
</dbReference>
<feature type="coiled-coil region" evidence="7">
    <location>
        <begin position="126"/>
        <end position="153"/>
    </location>
</feature>
<dbReference type="Proteomes" id="UP000190774">
    <property type="component" value="Unassembled WGS sequence"/>
</dbReference>
<accession>A0A1T4Z2J8</accession>
<evidence type="ECO:0000313" key="8">
    <source>
        <dbReference type="EMBL" id="SKB08264.1"/>
    </source>
</evidence>
<keyword evidence="2 5" id="KW-0689">Ribosomal protein</keyword>
<dbReference type="PROSITE" id="PS00963">
    <property type="entry name" value="RIBOSOMAL_S2_2"/>
    <property type="match status" value="1"/>
</dbReference>
<name>A0A1T4Z2J8_9BACT</name>
<dbReference type="Gene3D" id="1.10.287.610">
    <property type="entry name" value="Helix hairpin bin"/>
    <property type="match status" value="1"/>
</dbReference>
<dbReference type="GO" id="GO:0003735">
    <property type="term" value="F:structural constituent of ribosome"/>
    <property type="evidence" value="ECO:0007669"/>
    <property type="project" value="InterPro"/>
</dbReference>
<keyword evidence="3 5" id="KW-0687">Ribonucleoprotein</keyword>
<protein>
    <recommendedName>
        <fullName evidence="4 5">Small ribosomal subunit protein uS2</fullName>
    </recommendedName>
</protein>
<dbReference type="GO" id="GO:0006412">
    <property type="term" value="P:translation"/>
    <property type="evidence" value="ECO:0007669"/>
    <property type="project" value="UniProtKB-UniRule"/>
</dbReference>
<dbReference type="CDD" id="cd01425">
    <property type="entry name" value="RPS2"/>
    <property type="match status" value="1"/>
</dbReference>
<keyword evidence="7" id="KW-0175">Coiled coil</keyword>
<evidence type="ECO:0000256" key="7">
    <source>
        <dbReference type="SAM" id="Coils"/>
    </source>
</evidence>
<keyword evidence="9" id="KW-1185">Reference proteome</keyword>
<dbReference type="InterPro" id="IPR005706">
    <property type="entry name" value="Ribosomal_uS2_bac/mit/plastid"/>
</dbReference>
<evidence type="ECO:0000313" key="9">
    <source>
        <dbReference type="Proteomes" id="UP000190774"/>
    </source>
</evidence>
<dbReference type="NCBIfam" id="TIGR01011">
    <property type="entry name" value="rpsB_bact"/>
    <property type="match status" value="1"/>
</dbReference>
<dbReference type="SUPFAM" id="SSF52313">
    <property type="entry name" value="Ribosomal protein S2"/>
    <property type="match status" value="1"/>
</dbReference>
<dbReference type="RefSeq" id="WP_078816006.1">
    <property type="nucleotide sequence ID" value="NZ_FUYE01000026.1"/>
</dbReference>